<reference evidence="1 2" key="1">
    <citation type="journal article" date="2015" name="Biotechnol. Bioeng.">
        <title>Genome sequence and phenotypic characterization of Caulobacter segnis.</title>
        <authorList>
            <person name="Patel S."/>
            <person name="Fletcher B."/>
            <person name="Scott D.C."/>
            <person name="Ely B."/>
        </authorList>
    </citation>
    <scope>NUCLEOTIDE SEQUENCE [LARGE SCALE GENOMIC DNA]</scope>
    <source>
        <strain evidence="1 2">ERI-2</strain>
    </source>
</reference>
<evidence type="ECO:0008006" key="3">
    <source>
        <dbReference type="Google" id="ProtNLM"/>
    </source>
</evidence>
<dbReference type="AlphaFoldDB" id="A0A166S161"/>
<dbReference type="EMBL" id="LITT01000006">
    <property type="protein sequence ID" value="OAA91464.1"/>
    <property type="molecule type" value="Genomic_DNA"/>
</dbReference>
<evidence type="ECO:0000313" key="1">
    <source>
        <dbReference type="EMBL" id="OAA91464.1"/>
    </source>
</evidence>
<evidence type="ECO:0000313" key="2">
    <source>
        <dbReference type="Proteomes" id="UP000077407"/>
    </source>
</evidence>
<organism evidence="1 2">
    <name type="scientific">Clostridium ljungdahlii</name>
    <dbReference type="NCBI Taxonomy" id="1538"/>
    <lineage>
        <taxon>Bacteria</taxon>
        <taxon>Bacillati</taxon>
        <taxon>Bacillota</taxon>
        <taxon>Clostridia</taxon>
        <taxon>Eubacteriales</taxon>
        <taxon>Clostridiaceae</taxon>
        <taxon>Clostridium</taxon>
    </lineage>
</organism>
<proteinExistence type="predicted"/>
<gene>
    <name evidence="1" type="ORF">WY13_00721</name>
</gene>
<dbReference type="OrthoDB" id="7055730at2"/>
<protein>
    <recommendedName>
        <fullName evidence="3">HEAT repeat domain-containing protein</fullName>
    </recommendedName>
</protein>
<accession>A0A166S161</accession>
<comment type="caution">
    <text evidence="1">The sequence shown here is derived from an EMBL/GenBank/DDBJ whole genome shotgun (WGS) entry which is preliminary data.</text>
</comment>
<name>A0A166S161_9CLOT</name>
<dbReference type="RefSeq" id="WP_063554322.1">
    <property type="nucleotide sequence ID" value="NZ_LITT01000006.1"/>
</dbReference>
<dbReference type="PATRIC" id="fig|1538.10.peg.1218"/>
<dbReference type="Proteomes" id="UP000077407">
    <property type="component" value="Unassembled WGS sequence"/>
</dbReference>
<sequence length="199" mass="23895">MSRRRVSKGQIIMKKEEKLPKIASIMPVGFTDDDFVEEFKKLYSKYWENIIKRYNEHVKLSKGKSFPMPEPRKYLLNVSRKYIQEVRNKHAQGWLPTEEEVTEIKKQIEKENKKKEKPKCYQENIPDDIDELVKAARSTDDTKRLEVVKELGKWKCQKSKDVLWRIMLRDTNYNIQTEAFRKLQSFGEDVKLPKKKKRK</sequence>